<protein>
    <submittedName>
        <fullName evidence="1">Uncharacterized protein</fullName>
    </submittedName>
</protein>
<dbReference type="RefSeq" id="XP_033447503.1">
    <property type="nucleotide sequence ID" value="XM_033587935.1"/>
</dbReference>
<dbReference type="GeneID" id="54345582"/>
<organism evidence="1 2">
    <name type="scientific">Didymella exigua CBS 183.55</name>
    <dbReference type="NCBI Taxonomy" id="1150837"/>
    <lineage>
        <taxon>Eukaryota</taxon>
        <taxon>Fungi</taxon>
        <taxon>Dikarya</taxon>
        <taxon>Ascomycota</taxon>
        <taxon>Pezizomycotina</taxon>
        <taxon>Dothideomycetes</taxon>
        <taxon>Pleosporomycetidae</taxon>
        <taxon>Pleosporales</taxon>
        <taxon>Pleosporineae</taxon>
        <taxon>Didymellaceae</taxon>
        <taxon>Didymella</taxon>
    </lineage>
</organism>
<sequence length="130" mass="14876">MMRSDPSSSSWRRLRDGIGRPRDQSRTWNAHLRKHASVSLMTLGTIMITIESQAHVAQSCALRRLIPTSQLHLAIHHELGFINRLSQNQRSATLRWDNQIISLAVPCKLLLVQVDGPAFRMKWNLAFLLK</sequence>
<accession>A0A6A5RG04</accession>
<keyword evidence="2" id="KW-1185">Reference proteome</keyword>
<gene>
    <name evidence="1" type="ORF">M421DRAFT_185921</name>
</gene>
<dbReference type="Proteomes" id="UP000800082">
    <property type="component" value="Unassembled WGS sequence"/>
</dbReference>
<name>A0A6A5RG04_9PLEO</name>
<evidence type="ECO:0000313" key="1">
    <source>
        <dbReference type="EMBL" id="KAF1927251.1"/>
    </source>
</evidence>
<reference evidence="1" key="1">
    <citation type="journal article" date="2020" name="Stud. Mycol.">
        <title>101 Dothideomycetes genomes: a test case for predicting lifestyles and emergence of pathogens.</title>
        <authorList>
            <person name="Haridas S."/>
            <person name="Albert R."/>
            <person name="Binder M."/>
            <person name="Bloem J."/>
            <person name="Labutti K."/>
            <person name="Salamov A."/>
            <person name="Andreopoulos B."/>
            <person name="Baker S."/>
            <person name="Barry K."/>
            <person name="Bills G."/>
            <person name="Bluhm B."/>
            <person name="Cannon C."/>
            <person name="Castanera R."/>
            <person name="Culley D."/>
            <person name="Daum C."/>
            <person name="Ezra D."/>
            <person name="Gonzalez J."/>
            <person name="Henrissat B."/>
            <person name="Kuo A."/>
            <person name="Liang C."/>
            <person name="Lipzen A."/>
            <person name="Lutzoni F."/>
            <person name="Magnuson J."/>
            <person name="Mondo S."/>
            <person name="Nolan M."/>
            <person name="Ohm R."/>
            <person name="Pangilinan J."/>
            <person name="Park H.-J."/>
            <person name="Ramirez L."/>
            <person name="Alfaro M."/>
            <person name="Sun H."/>
            <person name="Tritt A."/>
            <person name="Yoshinaga Y."/>
            <person name="Zwiers L.-H."/>
            <person name="Turgeon B."/>
            <person name="Goodwin S."/>
            <person name="Spatafora J."/>
            <person name="Crous P."/>
            <person name="Grigoriev I."/>
        </authorList>
    </citation>
    <scope>NUCLEOTIDE SEQUENCE</scope>
    <source>
        <strain evidence="1">CBS 183.55</strain>
    </source>
</reference>
<evidence type="ECO:0000313" key="2">
    <source>
        <dbReference type="Proteomes" id="UP000800082"/>
    </source>
</evidence>
<proteinExistence type="predicted"/>
<dbReference type="EMBL" id="ML978973">
    <property type="protein sequence ID" value="KAF1927251.1"/>
    <property type="molecule type" value="Genomic_DNA"/>
</dbReference>
<dbReference type="AlphaFoldDB" id="A0A6A5RG04"/>